<dbReference type="PANTHER" id="PTHR13504:SF38">
    <property type="entry name" value="FIDO DOMAIN-CONTAINING PROTEIN"/>
    <property type="match status" value="1"/>
</dbReference>
<dbReference type="RefSeq" id="WP_011358620.1">
    <property type="nucleotide sequence ID" value="NC_007512.1"/>
</dbReference>
<dbReference type="OrthoDB" id="9813719at2"/>
<proteinExistence type="predicted"/>
<dbReference type="InterPro" id="IPR040198">
    <property type="entry name" value="Fido_containing"/>
</dbReference>
<dbReference type="eggNOG" id="COG3177">
    <property type="taxonomic scope" value="Bacteria"/>
</dbReference>
<dbReference type="Gene3D" id="1.10.3290.10">
    <property type="entry name" value="Fido-like domain"/>
    <property type="match status" value="1"/>
</dbReference>
<dbReference type="SUPFAM" id="SSF140931">
    <property type="entry name" value="Fic-like"/>
    <property type="match status" value="1"/>
</dbReference>
<dbReference type="Pfam" id="PF02661">
    <property type="entry name" value="Fic"/>
    <property type="match status" value="1"/>
</dbReference>
<evidence type="ECO:0000256" key="1">
    <source>
        <dbReference type="PIRSR" id="PIRSR640198-1"/>
    </source>
</evidence>
<keyword evidence="2" id="KW-0547">Nucleotide-binding</keyword>
<name>Q3B1N1_CHLL3</name>
<dbReference type="InterPro" id="IPR003812">
    <property type="entry name" value="Fido"/>
</dbReference>
<feature type="domain" description="Fido" evidence="3">
    <location>
        <begin position="117"/>
        <end position="291"/>
    </location>
</feature>
<reference evidence="5" key="1">
    <citation type="submission" date="2005-08" db="EMBL/GenBank/DDBJ databases">
        <title>Complete sequence of Pelodictyon luteolum DSM 273.</title>
        <authorList>
            <consortium name="US DOE Joint Genome Institute"/>
            <person name="Copeland A."/>
            <person name="Lucas S."/>
            <person name="Lapidus A."/>
            <person name="Barry K."/>
            <person name="Detter J.C."/>
            <person name="Glavina T."/>
            <person name="Hammon N."/>
            <person name="Israni S."/>
            <person name="Pitluck S."/>
            <person name="Bryant D."/>
            <person name="Schmutz J."/>
            <person name="Larimer F."/>
            <person name="Land M."/>
            <person name="Kyrpides N."/>
            <person name="Ivanova N."/>
            <person name="Richardson P."/>
        </authorList>
    </citation>
    <scope>NUCLEOTIDE SEQUENCE [LARGE SCALE GENOMIC DNA]</scope>
    <source>
        <strain evidence="5">DSM 273 / BCRC 81028 / 2530</strain>
    </source>
</reference>
<keyword evidence="2" id="KW-0067">ATP-binding</keyword>
<dbReference type="PANTHER" id="PTHR13504">
    <property type="entry name" value="FIDO DOMAIN-CONTAINING PROTEIN DDB_G0283145"/>
    <property type="match status" value="1"/>
</dbReference>
<feature type="active site" evidence="1">
    <location>
        <position position="211"/>
    </location>
</feature>
<feature type="binding site" evidence="2">
    <location>
        <begin position="164"/>
        <end position="167"/>
    </location>
    <ligand>
        <name>ATP</name>
        <dbReference type="ChEBI" id="CHEBI:30616"/>
    </ligand>
</feature>
<dbReference type="InterPro" id="IPR036597">
    <property type="entry name" value="Fido-like_dom_sf"/>
</dbReference>
<dbReference type="EMBL" id="CP000096">
    <property type="protein sequence ID" value="ABB24750.1"/>
    <property type="molecule type" value="Genomic_DNA"/>
</dbReference>
<dbReference type="GO" id="GO:0005524">
    <property type="term" value="F:ATP binding"/>
    <property type="evidence" value="ECO:0007669"/>
    <property type="project" value="UniProtKB-KW"/>
</dbReference>
<dbReference type="KEGG" id="plt:Plut_1908"/>
<evidence type="ECO:0000259" key="3">
    <source>
        <dbReference type="PROSITE" id="PS51459"/>
    </source>
</evidence>
<dbReference type="AlphaFoldDB" id="Q3B1N1"/>
<dbReference type="PROSITE" id="PS51459">
    <property type="entry name" value="FIDO"/>
    <property type="match status" value="1"/>
</dbReference>
<accession>Q3B1N1</accession>
<organism evidence="4 5">
    <name type="scientific">Chlorobium luteolum (strain DSM 273 / BCRC 81028 / 2530)</name>
    <name type="common">Pelodictyon luteolum</name>
    <dbReference type="NCBI Taxonomy" id="319225"/>
    <lineage>
        <taxon>Bacteria</taxon>
        <taxon>Pseudomonadati</taxon>
        <taxon>Chlorobiota</taxon>
        <taxon>Chlorobiia</taxon>
        <taxon>Chlorobiales</taxon>
        <taxon>Chlorobiaceae</taxon>
        <taxon>Chlorobium/Pelodictyon group</taxon>
        <taxon>Pelodictyon</taxon>
    </lineage>
</organism>
<sequence>MTLIEVPARIDPCMPSALEPEVVDLIASLSSAAGLLDSSLHPVTAGSLADLVRVMNCYYSNLIEGHKTRPRDIESALHDNFLHQEEKRNLQREAIAHITVQKRIDSMHAEGMLQDPVSGTFIQWLHKQFYLNLPESMCQIKKQGRSLTIVPGEYRNRAEQDVSVGLHQPPSSIHVNDFMAYFMERYTLASMGKGMRIVAMAAAHHRFNYIHPFPDGNGRVSRLLSHAMGLYAGIGAHGLWSISRGLARGLEGPGDYMRMMERADMARQGDLDLRGNLSLRALNDFIIWFLKVSLDQITFMQSLFAFDSLSSRLRMYCLREEWDREAFTLLEAVLVRGEIPRGEVARITSKKERSARIMLSGLIQHGILGSSTPKSPVSLRFPVSAAETLFPNLFP</sequence>
<dbReference type="Proteomes" id="UP000002709">
    <property type="component" value="Chromosome"/>
</dbReference>
<feature type="binding site" evidence="2">
    <location>
        <begin position="215"/>
        <end position="222"/>
    </location>
    <ligand>
        <name>ATP</name>
        <dbReference type="ChEBI" id="CHEBI:30616"/>
    </ligand>
</feature>
<dbReference type="HOGENOM" id="CLU_666714_0_0_10"/>
<protein>
    <recommendedName>
        <fullName evidence="3">Fido domain-containing protein</fullName>
    </recommendedName>
</protein>
<evidence type="ECO:0000313" key="4">
    <source>
        <dbReference type="EMBL" id="ABB24750.1"/>
    </source>
</evidence>
<evidence type="ECO:0000313" key="5">
    <source>
        <dbReference type="Proteomes" id="UP000002709"/>
    </source>
</evidence>
<keyword evidence="5" id="KW-1185">Reference proteome</keyword>
<gene>
    <name evidence="4" type="ordered locus">Plut_1908</name>
</gene>
<evidence type="ECO:0000256" key="2">
    <source>
        <dbReference type="PIRSR" id="PIRSR640198-2"/>
    </source>
</evidence>